<feature type="compositionally biased region" description="Polar residues" evidence="1">
    <location>
        <begin position="1898"/>
        <end position="1918"/>
    </location>
</feature>
<evidence type="ECO:0000313" key="3">
    <source>
        <dbReference type="EnsemblPlants" id="TraesCS6B02G472900.2"/>
    </source>
</evidence>
<organism evidence="3">
    <name type="scientific">Triticum aestivum</name>
    <name type="common">Wheat</name>
    <dbReference type="NCBI Taxonomy" id="4565"/>
    <lineage>
        <taxon>Eukaryota</taxon>
        <taxon>Viridiplantae</taxon>
        <taxon>Streptophyta</taxon>
        <taxon>Embryophyta</taxon>
        <taxon>Tracheophyta</taxon>
        <taxon>Spermatophyta</taxon>
        <taxon>Magnoliopsida</taxon>
        <taxon>Liliopsida</taxon>
        <taxon>Poales</taxon>
        <taxon>Poaceae</taxon>
        <taxon>BOP clade</taxon>
        <taxon>Pooideae</taxon>
        <taxon>Triticodae</taxon>
        <taxon>Triticeae</taxon>
        <taxon>Triticinae</taxon>
        <taxon>Triticum</taxon>
    </lineage>
</organism>
<proteinExistence type="predicted"/>
<dbReference type="KEGG" id="taes:123140118"/>
<dbReference type="Gramene" id="TraesCS6B03G1290700.2">
    <property type="protein sequence ID" value="TraesCS6B03G1290700.2.CDS"/>
    <property type="gene ID" value="TraesCS6B03G1290700"/>
</dbReference>
<feature type="transmembrane region" description="Helical" evidence="2">
    <location>
        <begin position="83"/>
        <end position="100"/>
    </location>
</feature>
<dbReference type="RefSeq" id="XP_044415783.1">
    <property type="nucleotide sequence ID" value="XM_044559848.1"/>
</dbReference>
<feature type="region of interest" description="Disordered" evidence="1">
    <location>
        <begin position="177"/>
        <end position="201"/>
    </location>
</feature>
<name>A0A3B6PTP4_WHEAT</name>
<feature type="region of interest" description="Disordered" evidence="1">
    <location>
        <begin position="347"/>
        <end position="396"/>
    </location>
</feature>
<feature type="region of interest" description="Disordered" evidence="1">
    <location>
        <begin position="223"/>
        <end position="334"/>
    </location>
</feature>
<feature type="compositionally biased region" description="Polar residues" evidence="1">
    <location>
        <begin position="2017"/>
        <end position="2027"/>
    </location>
</feature>
<reference evidence="3" key="2">
    <citation type="submission" date="2018-10" db="UniProtKB">
        <authorList>
            <consortium name="EnsemblPlants"/>
        </authorList>
    </citation>
    <scope>IDENTIFICATION</scope>
</reference>
<feature type="region of interest" description="Disordered" evidence="1">
    <location>
        <begin position="1501"/>
        <end position="1528"/>
    </location>
</feature>
<dbReference type="GO" id="GO:0071782">
    <property type="term" value="C:endoplasmic reticulum tubular network"/>
    <property type="evidence" value="ECO:0000318"/>
    <property type="project" value="GO_Central"/>
</dbReference>
<dbReference type="PANTHER" id="PTHR22166">
    <property type="entry name" value="ENDOPLASMIC RETICULUM JUNCTION FORMATION PROTEIN LUNAPARK"/>
    <property type="match status" value="1"/>
</dbReference>
<feature type="region of interest" description="Disordered" evidence="1">
    <location>
        <begin position="1898"/>
        <end position="2062"/>
    </location>
</feature>
<keyword evidence="4" id="KW-1185">Reference proteome</keyword>
<dbReference type="Proteomes" id="UP000019116">
    <property type="component" value="Chromosome 6B"/>
</dbReference>
<dbReference type="OrthoDB" id="653521at2759"/>
<feature type="compositionally biased region" description="Low complexity" evidence="1">
    <location>
        <begin position="1946"/>
        <end position="1958"/>
    </location>
</feature>
<dbReference type="PANTHER" id="PTHR22166:SF28">
    <property type="entry name" value="OS02G0830300 PROTEIN"/>
    <property type="match status" value="1"/>
</dbReference>
<feature type="compositionally biased region" description="Low complexity" evidence="1">
    <location>
        <begin position="264"/>
        <end position="273"/>
    </location>
</feature>
<dbReference type="GO" id="GO:0071786">
    <property type="term" value="P:endoplasmic reticulum tubular network organization"/>
    <property type="evidence" value="ECO:0000318"/>
    <property type="project" value="GO_Central"/>
</dbReference>
<feature type="region of interest" description="Disordered" evidence="1">
    <location>
        <begin position="727"/>
        <end position="759"/>
    </location>
</feature>
<dbReference type="GeneID" id="123140118"/>
<dbReference type="EnsemblPlants" id="TraesCS6B02G472900.2">
    <property type="protein sequence ID" value="TraesCS6B02G472900.2"/>
    <property type="gene ID" value="TraesCS6B02G472900"/>
</dbReference>
<reference evidence="3" key="1">
    <citation type="submission" date="2018-08" db="EMBL/GenBank/DDBJ databases">
        <authorList>
            <person name="Rossello M."/>
        </authorList>
    </citation>
    <scope>NUCLEOTIDE SEQUENCE [LARGE SCALE GENOMIC DNA]</scope>
    <source>
        <strain evidence="3">cv. Chinese Spring</strain>
    </source>
</reference>
<evidence type="ECO:0000256" key="1">
    <source>
        <dbReference type="SAM" id="MobiDB-lite"/>
    </source>
</evidence>
<evidence type="ECO:0000313" key="4">
    <source>
        <dbReference type="Proteomes" id="UP000019116"/>
    </source>
</evidence>
<feature type="compositionally biased region" description="Basic and acidic residues" evidence="1">
    <location>
        <begin position="177"/>
        <end position="197"/>
    </location>
</feature>
<feature type="compositionally biased region" description="Polar residues" evidence="1">
    <location>
        <begin position="2052"/>
        <end position="2062"/>
    </location>
</feature>
<feature type="compositionally biased region" description="Acidic residues" evidence="1">
    <location>
        <begin position="1314"/>
        <end position="1325"/>
    </location>
</feature>
<feature type="region of interest" description="Disordered" evidence="1">
    <location>
        <begin position="1306"/>
        <end position="1334"/>
    </location>
</feature>
<keyword evidence="2" id="KW-1133">Transmembrane helix</keyword>
<feature type="region of interest" description="Disordered" evidence="1">
    <location>
        <begin position="687"/>
        <end position="711"/>
    </location>
</feature>
<feature type="compositionally biased region" description="Basic and acidic residues" evidence="1">
    <location>
        <begin position="1976"/>
        <end position="2013"/>
    </location>
</feature>
<dbReference type="InterPro" id="IPR040115">
    <property type="entry name" value="Lnp"/>
</dbReference>
<accession>A0A3B6PTP4</accession>
<keyword evidence="2" id="KW-0812">Transmembrane</keyword>
<evidence type="ECO:0000256" key="2">
    <source>
        <dbReference type="SAM" id="Phobius"/>
    </source>
</evidence>
<dbReference type="Gramene" id="TraesCS6B02G472900.2">
    <property type="protein sequence ID" value="TraesCS6B02G472900.2"/>
    <property type="gene ID" value="TraesCS6B02G472900"/>
</dbReference>
<keyword evidence="2" id="KW-0472">Membrane</keyword>
<sequence length="2062" mass="226289">MPAQIPLQIPTLGPPTNSMAAAGDDAPAGLFSGVWSRLHAAASLWRRRGQASRDGEREEEGEATVRSRLARRAAAARRVGRKLAFVSFNLEVLVFVYAFWRARRRSLTWRQPIQVLPVLAVPALATLIYAAFVRFTRMLDLKDKRTLERLQEDKPQNECEPRESVDLKDKETLERLQEDKQQTECEPRGFDRNKENDVQNCDGVDDASNSLVEIDSAAQTAKLMKHRHSSIKHRDDGGADMAWGHSKDFQSAPSGGLRMRRLSSSKTYMTSSSFIERSVEKTQETPSVSAHSDQHVHVPISTEDTISYPFDDCRSMHAQPSDTPQELSEGDADEEGFDGLWDIVETRSNSSKENPISPVGSHNNFYDGDDSRSLASPPDDFVAHNSLNDFSGSPDLSGPVLPASETLKMLPPESVREEALLDPQKSEVLHMYSLTPKEIPNPYAVNAKELPITPDMGTYQQLLGEGVEETESSMFHIPEESTPPFISEEVLLCPPAVSNIEHCLGTPEFSLCGQETEKMEVVRSVSFTNDSPESSFLSSPELVVESAEDAIEKEICELNTKEENAMLISIEEEPLQDPLIVSTSTSEQCLETSDVSLCIQDAKAREVTGIINFVTANPELMQTTSPELLAEGDDDLKGDKASDLHLPEQNGLPLNFEKESILDSLVAYTAEDLEITEVHDVVKEGSFESEDEETFSHPNLVVPSSNDDSKTQKLISDSMRVQFIPNTKINEGPEGGRETVSEPLHQGTRHSEGMFLSPGEINNDEVYSLTPMESPTLYAVNDKELPITPDMESYPEFVGEGVEEIVLSKFHMREESTTPFNSEEVLPCSLAVSNIENCPGAPEFPVCGEETDKMEVAGSVSFINVSPELSFLSSPELVVENAEDVTEKELSGFYTKEDNAIVINMEEEALQDPLMVSTSAVEQCLETSDVSLRIQDANPKLVYPPSPEVLGEYNEELKEDQTSDSHIPEQNGLPFNFEKEPILDSPVADTAEDVEITEVHYVVKKGFSESEGEEAFNYQKLAVTDSEDDSDTQNLIIDSMPVKFIPNSDLNEILEGGREAFSQPLRQSTRHSEGMFLSSAEINNDEVYSSNSNSYAKVVEDAAPSEGLSKVEDEMSIASLDTPICLDEVKSADIDMVSPKLSLQAELRGGGVEENEQSKFPLPVEIRTHFNLEEEVLLSPVAVNNTEYCVETPEFSLYNHESGEMEVVESVSYIKVSPESIFLSSPEFVGEGGQDAREKETRELNTNEENETLINLKEEPLQAAPVVSTTDQCLETSEFSLSSEVVKTTDVPEIVSFVTVSPELNYPASPELLSEGDGDLHEDETSDSHLHEQKALPSNLEEPFLDPLVVDTAEDALVTSELLIFSEEVKMTEVHGVVEEVFSESEDEAAFDHPNLVLASPDDDSTAENFTSNSISAQVIPDTSVKEASQAGQEALPEPRDESICHSEGTFLSPGEVNHDEVTVEAPFSGQEGLPKSEDEIALTSLETSILLDEVTTAENLTANSGPSQSIPDSNGFQSLHDQEQAPSETLQDVNFLIEGSHTSSEEGINSEIFSLYSRSSSCVSEISMLESLRSGTSSEPENDRGLSFDERNHVIFHNMDSTENNTNNPGTAESILETNMTETLNIADETTPGSPHEVSSNFVDSFVAPDVTNGMTQSDQHLDLSSSSFAPVVDAFETLQSGHVFSEPQLENDVTFGQTQMSPKEADDAENYFTNTIDDPQDSERTSTVALEDEDDLTLHKAYMSPEDISEVENSLADDSASDLPHMPENHCFSEKVSPESQDPLSSEVILVHPVGLKTENDLDDAKSSLYSTEANLAEPCGIAHEGTQQQDETMLGFEEANSEDHYDNSGSLDIPDVTVAESLQAAERSSSEILYDGMFSFEGTLISLDGNDNAEDFTNNSGSAMHTAQTDTTSLPGLQEGSFKPEDENAVNSISPYEVDTEESSSSNRGNSSSASSRHDISFMEAPQPQELPIDARKEKVFLKDKEPKDGESEDTKETVEDLDSDHERKPVVTISHSTGSSNVSELADLQYTESVDDDTETLSAPLPSSVATDISKQTK</sequence>
<feature type="compositionally biased region" description="Polar residues" evidence="1">
    <location>
        <begin position="347"/>
        <end position="364"/>
    </location>
</feature>
<feature type="transmembrane region" description="Helical" evidence="2">
    <location>
        <begin position="112"/>
        <end position="132"/>
    </location>
</feature>
<gene>
    <name evidence="3" type="primary">LOC123140118</name>
</gene>
<protein>
    <submittedName>
        <fullName evidence="3">Uncharacterized protein</fullName>
    </submittedName>
</protein>